<feature type="transmembrane region" description="Helical" evidence="1">
    <location>
        <begin position="173"/>
        <end position="195"/>
    </location>
</feature>
<sequence length="250" mass="25888">MAAMTWQRIWSGLVGRLRASAVPEGPADTGWLAIACLAALACVAVPVLWRATRSLVTVVHETGHALVGVACGRRFVGFRVNTDMSGETVTAGRERGLARIATTAAGYPMPALVGAGLVYVGLHGYASLLLLVSWLILAALAVRARSAYTVLTLALLLGAVGALWWAGGDGLNTAVVAGAGVFLVLGGWRGWLAVLRSPDPRQDPGTLAGLTHIPRALWNALFALVMAASSWLLVRLLGAPLGAAAQAVMP</sequence>
<accession>A0A1H9RYI2</accession>
<keyword evidence="1" id="KW-0472">Membrane</keyword>
<feature type="transmembrane region" description="Helical" evidence="1">
    <location>
        <begin position="31"/>
        <end position="49"/>
    </location>
</feature>
<feature type="transmembrane region" description="Helical" evidence="1">
    <location>
        <begin position="216"/>
        <end position="234"/>
    </location>
</feature>
<dbReference type="Proteomes" id="UP000198815">
    <property type="component" value="Unassembled WGS sequence"/>
</dbReference>
<dbReference type="InterPro" id="IPR049500">
    <property type="entry name" value="Peptidase_M50B-like"/>
</dbReference>
<dbReference type="STRING" id="64702.SAMN05443377_11035"/>
<evidence type="ECO:0000313" key="2">
    <source>
        <dbReference type="EMBL" id="SER77724.1"/>
    </source>
</evidence>
<evidence type="ECO:0000256" key="1">
    <source>
        <dbReference type="SAM" id="Phobius"/>
    </source>
</evidence>
<dbReference type="EMBL" id="FOGZ01000010">
    <property type="protein sequence ID" value="SER77724.1"/>
    <property type="molecule type" value="Genomic_DNA"/>
</dbReference>
<feature type="transmembrane region" description="Helical" evidence="1">
    <location>
        <begin position="125"/>
        <end position="142"/>
    </location>
</feature>
<keyword evidence="1" id="KW-1133">Transmembrane helix</keyword>
<dbReference type="Pfam" id="PF13398">
    <property type="entry name" value="Peptidase_M50B"/>
    <property type="match status" value="1"/>
</dbReference>
<keyword evidence="1" id="KW-0812">Transmembrane</keyword>
<gene>
    <name evidence="2" type="ORF">SAMN05443377_11035</name>
</gene>
<evidence type="ECO:0000313" key="3">
    <source>
        <dbReference type="Proteomes" id="UP000198815"/>
    </source>
</evidence>
<dbReference type="OrthoDB" id="5184455at2"/>
<proteinExistence type="predicted"/>
<protein>
    <submittedName>
        <fullName evidence="2">Peptidase M50B-like</fullName>
    </submittedName>
</protein>
<feature type="transmembrane region" description="Helical" evidence="1">
    <location>
        <begin position="149"/>
        <end position="167"/>
    </location>
</feature>
<organism evidence="2 3">
    <name type="scientific">Propionibacterium cyclohexanicum</name>
    <dbReference type="NCBI Taxonomy" id="64702"/>
    <lineage>
        <taxon>Bacteria</taxon>
        <taxon>Bacillati</taxon>
        <taxon>Actinomycetota</taxon>
        <taxon>Actinomycetes</taxon>
        <taxon>Propionibacteriales</taxon>
        <taxon>Propionibacteriaceae</taxon>
        <taxon>Propionibacterium</taxon>
    </lineage>
</organism>
<keyword evidence="3" id="KW-1185">Reference proteome</keyword>
<reference evidence="2 3" key="1">
    <citation type="submission" date="2016-10" db="EMBL/GenBank/DDBJ databases">
        <authorList>
            <person name="de Groot N.N."/>
        </authorList>
    </citation>
    <scope>NUCLEOTIDE SEQUENCE [LARGE SCALE GENOMIC DNA]</scope>
    <source>
        <strain evidence="2 3">DSM 16859</strain>
    </source>
</reference>
<name>A0A1H9RYI2_9ACTN</name>
<dbReference type="AlphaFoldDB" id="A0A1H9RYI2"/>